<comment type="caution">
    <text evidence="3">The sequence shown here is derived from an EMBL/GenBank/DDBJ whole genome shotgun (WGS) entry which is preliminary data.</text>
</comment>
<proteinExistence type="predicted"/>
<dbReference type="Pfam" id="PF13884">
    <property type="entry name" value="Peptidase_S74"/>
    <property type="match status" value="1"/>
</dbReference>
<sequence>MGLFSGSKTTTTNESFDSGPSSYQKPYLDTAFQGATDAYNASKGTPWYSGDLYAGMSDEAKKALQAMTNFASGTGMNAANQMSSIGSNLARYATQAGGMIDKYISGSSTDAITSAARRYADSPYLQDQIDAAAGDVRRNLTENILPSVDRSASAGGNINSSRAGIASGIAQRGAAEEIAQIGANLRSKAYSEGLGLAKDEAAASLNAANAYGQLGQQGIDALSAGTQAGYGAFDRINAANALDQQDRQGQLDADLASWEGNDNRAFDQLSKYMNIVGSNQWGQSGTSSSKTKEKSSGSILGQVLGAASTAAGVAKSFSDRRLKTNIRKVGELADGLGIYTWSYIWEPDDTVNFGVMADEVQSIRPHALGEPINGFLTVNYEKL</sequence>
<dbReference type="RefSeq" id="WP_283405441.1">
    <property type="nucleotide sequence ID" value="NZ_FXUI01000002.1"/>
</dbReference>
<accession>A0ABY1Q3P7</accession>
<reference evidence="3 4" key="1">
    <citation type="submission" date="2017-05" db="EMBL/GenBank/DDBJ databases">
        <authorList>
            <person name="Varghese N."/>
            <person name="Submissions S."/>
        </authorList>
    </citation>
    <scope>NUCLEOTIDE SEQUENCE [LARGE SCALE GENOMIC DNA]</scope>
    <source>
        <strain evidence="3 4">SM16</strain>
    </source>
</reference>
<evidence type="ECO:0000313" key="4">
    <source>
        <dbReference type="Proteomes" id="UP001157910"/>
    </source>
</evidence>
<dbReference type="InterPro" id="IPR030392">
    <property type="entry name" value="S74_ICA"/>
</dbReference>
<evidence type="ECO:0000313" key="3">
    <source>
        <dbReference type="EMBL" id="SMP58417.1"/>
    </source>
</evidence>
<gene>
    <name evidence="3" type="ORF">SAMN06296065_102468</name>
</gene>
<evidence type="ECO:0000259" key="2">
    <source>
        <dbReference type="PROSITE" id="PS51688"/>
    </source>
</evidence>
<dbReference type="PROSITE" id="PS51688">
    <property type="entry name" value="ICA"/>
    <property type="match status" value="1"/>
</dbReference>
<feature type="region of interest" description="Disordered" evidence="1">
    <location>
        <begin position="1"/>
        <end position="22"/>
    </location>
</feature>
<dbReference type="Proteomes" id="UP001157910">
    <property type="component" value="Unassembled WGS sequence"/>
</dbReference>
<keyword evidence="4" id="KW-1185">Reference proteome</keyword>
<dbReference type="EMBL" id="FXUI01000002">
    <property type="protein sequence ID" value="SMP58417.1"/>
    <property type="molecule type" value="Genomic_DNA"/>
</dbReference>
<evidence type="ECO:0000256" key="1">
    <source>
        <dbReference type="SAM" id="MobiDB-lite"/>
    </source>
</evidence>
<feature type="domain" description="Peptidase S74" evidence="2">
    <location>
        <begin position="318"/>
        <end position="383"/>
    </location>
</feature>
<protein>
    <submittedName>
        <fullName evidence="3">Chaperone of endosialidase</fullName>
    </submittedName>
</protein>
<name>A0ABY1Q3P7_9SPHN</name>
<organism evidence="3 4">
    <name type="scientific">Novosphingobium panipatense</name>
    <dbReference type="NCBI Taxonomy" id="428991"/>
    <lineage>
        <taxon>Bacteria</taxon>
        <taxon>Pseudomonadati</taxon>
        <taxon>Pseudomonadota</taxon>
        <taxon>Alphaproteobacteria</taxon>
        <taxon>Sphingomonadales</taxon>
        <taxon>Sphingomonadaceae</taxon>
        <taxon>Novosphingobium</taxon>
    </lineage>
</organism>